<comment type="caution">
    <text evidence="1">The sequence shown here is derived from an EMBL/GenBank/DDBJ whole genome shotgun (WGS) entry which is preliminary data.</text>
</comment>
<name>A0A0M8MZ69_ESCWE</name>
<dbReference type="STRING" id="150374.A0A0M8MZ69"/>
<dbReference type="SUPFAM" id="SSF51197">
    <property type="entry name" value="Clavaminate synthase-like"/>
    <property type="match status" value="1"/>
</dbReference>
<organism evidence="1 2">
    <name type="scientific">Escovopsis weberi</name>
    <dbReference type="NCBI Taxonomy" id="150374"/>
    <lineage>
        <taxon>Eukaryota</taxon>
        <taxon>Fungi</taxon>
        <taxon>Dikarya</taxon>
        <taxon>Ascomycota</taxon>
        <taxon>Pezizomycotina</taxon>
        <taxon>Sordariomycetes</taxon>
        <taxon>Hypocreomycetidae</taxon>
        <taxon>Hypocreales</taxon>
        <taxon>Hypocreaceae</taxon>
        <taxon>Escovopsis</taxon>
    </lineage>
</organism>
<dbReference type="InterPro" id="IPR008775">
    <property type="entry name" value="Phytyl_CoA_dOase-like"/>
</dbReference>
<evidence type="ECO:0000313" key="1">
    <source>
        <dbReference type="EMBL" id="KOS19827.1"/>
    </source>
</evidence>
<dbReference type="Proteomes" id="UP000053831">
    <property type="component" value="Unassembled WGS sequence"/>
</dbReference>
<evidence type="ECO:0000313" key="2">
    <source>
        <dbReference type="Proteomes" id="UP000053831"/>
    </source>
</evidence>
<evidence type="ECO:0008006" key="3">
    <source>
        <dbReference type="Google" id="ProtNLM"/>
    </source>
</evidence>
<dbReference type="Pfam" id="PF05721">
    <property type="entry name" value="PhyH"/>
    <property type="match status" value="1"/>
</dbReference>
<dbReference type="AlphaFoldDB" id="A0A0M8MZ69"/>
<reference evidence="1 2" key="1">
    <citation type="submission" date="2015-07" db="EMBL/GenBank/DDBJ databases">
        <title>The genome of the fungus Escovopsis weberi, a specialized disease agent of ant agriculture.</title>
        <authorList>
            <person name="de Man T.J."/>
            <person name="Stajich J.E."/>
            <person name="Kubicek C.P."/>
            <person name="Chenthamara K."/>
            <person name="Atanasova L."/>
            <person name="Druzhinina I.S."/>
            <person name="Birnbaum S."/>
            <person name="Barribeau S.M."/>
            <person name="Teiling C."/>
            <person name="Suen G."/>
            <person name="Currie C."/>
            <person name="Gerardo N.M."/>
        </authorList>
    </citation>
    <scope>NUCLEOTIDE SEQUENCE [LARGE SCALE GENOMIC DNA]</scope>
</reference>
<protein>
    <recommendedName>
        <fullName evidence="3">Nicotinamide N-methyltransferase</fullName>
    </recommendedName>
</protein>
<gene>
    <name evidence="1" type="ORF">ESCO_005659</name>
</gene>
<dbReference type="PANTHER" id="PTHR40470">
    <property type="entry name" value="PHYTANOYL-COA DIOXYGENASE FAMILY PROTEIN (AFU_ORTHOLOGUE AFUA_2G15850)"/>
    <property type="match status" value="1"/>
</dbReference>
<dbReference type="EMBL" id="LGSR01000019">
    <property type="protein sequence ID" value="KOS19827.1"/>
    <property type="molecule type" value="Genomic_DNA"/>
</dbReference>
<dbReference type="OrthoDB" id="2106152at2759"/>
<sequence length="294" mass="32512">MAGYNEDLERDGFVIIKSLFRGEQLEALRAAASRAEDVARRGQWPYVRTVGKQFPPWPTSSPQGIWGVQHLLHPSQAGHDEFARAYFSDELLGAAKQLLGCGDDELVMELLNMLVRPDGGPWELRWHRDDIGPNASAEEEMRRLGRPAFHAQFNVALWEDASLVVVPGSHRRARTEAERGAGPHDRLEGETRVRLGPGDAAFYNHNILHRGVYDGEGERLTVHGSVGHVDGGEERARVVLQHGVREWVGEMDLAAMDWGSGEGGARLRARAEAMKARLLKLGEESGDVGYSLEG</sequence>
<dbReference type="Gene3D" id="2.60.120.620">
    <property type="entry name" value="q2cbj1_9rhob like domain"/>
    <property type="match status" value="1"/>
</dbReference>
<keyword evidence="2" id="KW-1185">Reference proteome</keyword>
<accession>A0A0M8MZ69</accession>
<proteinExistence type="predicted"/>
<dbReference type="PANTHER" id="PTHR40470:SF1">
    <property type="entry name" value="PHYTANOYL-COA DIOXYGENASE FAMILY PROTEIN (AFU_ORTHOLOGUE AFUA_2G15850)"/>
    <property type="match status" value="1"/>
</dbReference>